<gene>
    <name evidence="2" type="ORF">C7S16_4253</name>
</gene>
<feature type="compositionally biased region" description="Polar residues" evidence="1">
    <location>
        <begin position="43"/>
        <end position="52"/>
    </location>
</feature>
<reference evidence="2" key="1">
    <citation type="submission" date="2018-08" db="EMBL/GenBank/DDBJ databases">
        <title>Identification of Burkholderia cepacia strains that express a Burkholderia pseudomallei-like capsular polysaccharide.</title>
        <authorList>
            <person name="Burtnick M.N."/>
            <person name="Vongsouvath M."/>
            <person name="Newton P."/>
            <person name="Wuthiekanun V."/>
            <person name="Limmathurotsakul D."/>
            <person name="Brett P.J."/>
            <person name="Chantratita N."/>
            <person name="Dance D.A."/>
        </authorList>
    </citation>
    <scope>NUCLEOTIDE SEQUENCE</scope>
    <source>
        <strain evidence="2">SBXCC001</strain>
    </source>
</reference>
<dbReference type="AlphaFoldDB" id="A0AAW9CTG7"/>
<feature type="region of interest" description="Disordered" evidence="1">
    <location>
        <begin position="1"/>
        <end position="52"/>
    </location>
</feature>
<evidence type="ECO:0000256" key="1">
    <source>
        <dbReference type="SAM" id="MobiDB-lite"/>
    </source>
</evidence>
<evidence type="ECO:0000313" key="2">
    <source>
        <dbReference type="EMBL" id="MDW9251944.1"/>
    </source>
</evidence>
<dbReference type="EMBL" id="QXCT01000001">
    <property type="protein sequence ID" value="MDW9251944.1"/>
    <property type="molecule type" value="Genomic_DNA"/>
</dbReference>
<sequence length="52" mass="5738">MKTTFPSHRRAGRAGIVDMPTTLTATRGRALRRRRAPPPAPSLSDTFSETSR</sequence>
<comment type="caution">
    <text evidence="2">The sequence shown here is derived from an EMBL/GenBank/DDBJ whole genome shotgun (WGS) entry which is preliminary data.</text>
</comment>
<dbReference type="Proteomes" id="UP001272137">
    <property type="component" value="Unassembled WGS sequence"/>
</dbReference>
<protein>
    <submittedName>
        <fullName evidence="2">Uncharacterized protein</fullName>
    </submittedName>
</protein>
<organism evidence="2 3">
    <name type="scientific">Burkholderia thailandensis</name>
    <dbReference type="NCBI Taxonomy" id="57975"/>
    <lineage>
        <taxon>Bacteria</taxon>
        <taxon>Pseudomonadati</taxon>
        <taxon>Pseudomonadota</taxon>
        <taxon>Betaproteobacteria</taxon>
        <taxon>Burkholderiales</taxon>
        <taxon>Burkholderiaceae</taxon>
        <taxon>Burkholderia</taxon>
        <taxon>pseudomallei group</taxon>
    </lineage>
</organism>
<name>A0AAW9CTG7_BURTH</name>
<accession>A0AAW9CTG7</accession>
<proteinExistence type="predicted"/>
<evidence type="ECO:0000313" key="3">
    <source>
        <dbReference type="Proteomes" id="UP001272137"/>
    </source>
</evidence>